<dbReference type="Gene3D" id="1.10.1600.10">
    <property type="match status" value="1"/>
</dbReference>
<keyword evidence="12" id="KW-0779">Telomere</keyword>
<comment type="catalytic activity">
    <reaction evidence="19">
        <text>ATP + H2O = ADP + phosphate + H(+)</text>
        <dbReference type="Rhea" id="RHEA:13065"/>
        <dbReference type="ChEBI" id="CHEBI:15377"/>
        <dbReference type="ChEBI" id="CHEBI:15378"/>
        <dbReference type="ChEBI" id="CHEBI:30616"/>
        <dbReference type="ChEBI" id="CHEBI:43474"/>
        <dbReference type="ChEBI" id="CHEBI:456216"/>
        <dbReference type="EC" id="3.6.4.12"/>
    </reaction>
</comment>
<feature type="active site" description="Schiff-base intermediate with DNA; for 5'-deoxyribose-5-phosphate lyase activity" evidence="20">
    <location>
        <position position="27"/>
    </location>
</feature>
<evidence type="ECO:0000256" key="2">
    <source>
        <dbReference type="ARBA" id="ARBA00004574"/>
    </source>
</evidence>
<dbReference type="GO" id="GO:0003690">
    <property type="term" value="F:double-stranded DNA binding"/>
    <property type="evidence" value="ECO:0007669"/>
    <property type="project" value="TreeGrafter"/>
</dbReference>
<evidence type="ECO:0000256" key="19">
    <source>
        <dbReference type="ARBA" id="ARBA00047995"/>
    </source>
</evidence>
<comment type="function">
    <text evidence="17">Single-stranded DNA-dependent ATP-dependent helicase. Involved in non-homologous end joining (NHEJ) DNA double strand break repair. DNA-binding is sequence-independent but has a high affinity to nicks in double-stranded DNA and to the ends of duplex DNA. Binds to naturally occurring chromosomal ends, and therefore provides chromosomal end protection. Required also for telomere recombination to repair telomeric ends in the absence of telomerase. KU70, of the KU70/KU80 heterodimer, binds to the stem loop of TLC1, the RNA component of telomerase. Involved in telomere maintenance. Interacts with telomeric repeats and subtelomeric sequences thereby controlling telomere length and protecting against subtelomeric rearrangement. Maintains telomeric chromatin, which is involved in silencing the expression of genes located at the telomere. Required for mating-type switching.</text>
</comment>
<dbReference type="FunFam" id="4.10.970.10:FF:000003">
    <property type="entry name" value="ATP-dependent DNA helicase II subunit 1"/>
    <property type="match status" value="1"/>
</dbReference>
<dbReference type="InterPro" id="IPR003034">
    <property type="entry name" value="SAP_dom"/>
</dbReference>
<dbReference type="PROSITE" id="PS50800">
    <property type="entry name" value="SAP"/>
    <property type="match status" value="1"/>
</dbReference>
<evidence type="ECO:0000256" key="3">
    <source>
        <dbReference type="ARBA" id="ARBA00005240"/>
    </source>
</evidence>
<organism evidence="23 24">
    <name type="scientific">Ramalina farinacea</name>
    <dbReference type="NCBI Taxonomy" id="258253"/>
    <lineage>
        <taxon>Eukaryota</taxon>
        <taxon>Fungi</taxon>
        <taxon>Dikarya</taxon>
        <taxon>Ascomycota</taxon>
        <taxon>Pezizomycotina</taxon>
        <taxon>Lecanoromycetes</taxon>
        <taxon>OSLEUM clade</taxon>
        <taxon>Lecanoromycetidae</taxon>
        <taxon>Lecanorales</taxon>
        <taxon>Lecanorineae</taxon>
        <taxon>Ramalinaceae</taxon>
        <taxon>Ramalina</taxon>
    </lineage>
</organism>
<dbReference type="InterPro" id="IPR016194">
    <property type="entry name" value="SPOC-like_C_dom_sf"/>
</dbReference>
<dbReference type="GO" id="GO:0042162">
    <property type="term" value="F:telomeric DNA binding"/>
    <property type="evidence" value="ECO:0007669"/>
    <property type="project" value="InterPro"/>
</dbReference>
<dbReference type="AlphaFoldDB" id="A0AA43QTA2"/>
<accession>A0AA43QTA2</accession>
<gene>
    <name evidence="23" type="primary">KU70</name>
    <name evidence="23" type="ORF">OHK93_003450</name>
</gene>
<dbReference type="Gene3D" id="1.10.720.30">
    <property type="entry name" value="SAP domain"/>
    <property type="match status" value="1"/>
</dbReference>
<evidence type="ECO:0000256" key="11">
    <source>
        <dbReference type="ARBA" id="ARBA00022840"/>
    </source>
</evidence>
<dbReference type="GO" id="GO:0043564">
    <property type="term" value="C:Ku70:Ku80 complex"/>
    <property type="evidence" value="ECO:0007669"/>
    <property type="project" value="InterPro"/>
</dbReference>
<evidence type="ECO:0000256" key="9">
    <source>
        <dbReference type="ARBA" id="ARBA00022801"/>
    </source>
</evidence>
<comment type="caution">
    <text evidence="23">The sequence shown here is derived from an EMBL/GenBank/DDBJ whole genome shotgun (WGS) entry which is preliminary data.</text>
</comment>
<dbReference type="Gene3D" id="2.40.290.10">
    <property type="match status" value="1"/>
</dbReference>
<feature type="compositionally biased region" description="Acidic residues" evidence="21">
    <location>
        <begin position="12"/>
        <end position="23"/>
    </location>
</feature>
<evidence type="ECO:0000256" key="4">
    <source>
        <dbReference type="ARBA" id="ARBA00012551"/>
    </source>
</evidence>
<dbReference type="EMBL" id="JAPUFD010000018">
    <property type="protein sequence ID" value="MDI1492238.1"/>
    <property type="molecule type" value="Genomic_DNA"/>
</dbReference>
<evidence type="ECO:0000256" key="1">
    <source>
        <dbReference type="ARBA" id="ARBA00004123"/>
    </source>
</evidence>
<dbReference type="Proteomes" id="UP001161017">
    <property type="component" value="Unassembled WGS sequence"/>
</dbReference>
<dbReference type="EC" id="3.6.4.12" evidence="4"/>
<evidence type="ECO:0000256" key="6">
    <source>
        <dbReference type="ARBA" id="ARBA00022454"/>
    </source>
</evidence>
<evidence type="ECO:0000256" key="7">
    <source>
        <dbReference type="ARBA" id="ARBA00022741"/>
    </source>
</evidence>
<dbReference type="Gene3D" id="3.40.50.410">
    <property type="entry name" value="von Willebrand factor, type A domain"/>
    <property type="match status" value="1"/>
</dbReference>
<keyword evidence="14" id="KW-0233">DNA recombination</keyword>
<dbReference type="GO" id="GO:0016787">
    <property type="term" value="F:hydrolase activity"/>
    <property type="evidence" value="ECO:0007669"/>
    <property type="project" value="UniProtKB-KW"/>
</dbReference>
<sequence length="653" mass="73296">MAEEGRWKPPGDDEDEEEEEIDETAYKHAKDAILFAIEVSPSMLQLRLQGDKKAQTDSPTSAALKCAFALMQQRIISNPNDMMGVLLYGTEQTKFQDEESNRGSLSYPHCYLLTDLDVPAADDVKALRDMVEDDEESSKLLVPSTEKVSMSNVLFCANQIFTTKAPNFASRRLFIVTDDDNPHERDQTLRSATAVRAKDLYDLGVVIELFPISKPNHDFDRSRFYDDIIYNNFPTDPEAPAPISGGIAQTDTKDGISLLYSLLSAINSKAVARRAQFSSMPLEIGPGFKISVKGYILFKRQTPKRSCYVWLDGEKPQIATMETAHVADDTGRVVDKGEIRKAFKFGGEQVTFTPEEVSSLRHFGDPGIRIIGFKPAAMIPIWANIKPATFLYPSEEDYVGSTRVFAALHQKLFKDNLVGLTWFVARKNAVPVVAALFPGIEEVDDHGAQVMPPGFWLAPLPFADDIRQNPETQLIRAPERLIDRMREIVQQLQLPKAQYDPSKYPNPGLQWHYRILQALALDEDIPDKPDDKTIPRYKQIEKRTGPLCIDWGHELARSHEEWRKINDQGVSTVPSKRKAANAEADLPDRGKKAKSSEPPAALNEEQMKKAFEEQSIGKLTVPVLKAWLQSKGMPVSGSKVSLVDRIEGYFEQK</sequence>
<keyword evidence="13" id="KW-0238">DNA-binding</keyword>
<dbReference type="FunFam" id="2.40.290.10:FF:000001">
    <property type="entry name" value="X-ray repair cross complementing 6"/>
    <property type="match status" value="1"/>
</dbReference>
<dbReference type="PIRSF" id="PIRSF003033">
    <property type="entry name" value="Ku70"/>
    <property type="match status" value="1"/>
</dbReference>
<evidence type="ECO:0000256" key="20">
    <source>
        <dbReference type="PIRSR" id="PIRSR003033-1"/>
    </source>
</evidence>
<dbReference type="GO" id="GO:0006310">
    <property type="term" value="P:DNA recombination"/>
    <property type="evidence" value="ECO:0007669"/>
    <property type="project" value="UniProtKB-KW"/>
</dbReference>
<evidence type="ECO:0000256" key="5">
    <source>
        <dbReference type="ARBA" id="ARBA00021796"/>
    </source>
</evidence>
<dbReference type="InterPro" id="IPR005161">
    <property type="entry name" value="Ku_N"/>
</dbReference>
<feature type="compositionally biased region" description="Basic and acidic residues" evidence="21">
    <location>
        <begin position="1"/>
        <end position="11"/>
    </location>
</feature>
<comment type="subcellular location">
    <subcellularLocation>
        <location evidence="2">Chromosome</location>
        <location evidence="2">Telomere</location>
    </subcellularLocation>
    <subcellularLocation>
        <location evidence="1">Nucleus</location>
    </subcellularLocation>
</comment>
<dbReference type="Pfam" id="PF02037">
    <property type="entry name" value="SAP"/>
    <property type="match status" value="1"/>
</dbReference>
<dbReference type="InterPro" id="IPR005160">
    <property type="entry name" value="Ku_C"/>
</dbReference>
<dbReference type="CDD" id="cd00788">
    <property type="entry name" value="KU70"/>
    <property type="match status" value="1"/>
</dbReference>
<proteinExistence type="inferred from homology"/>
<dbReference type="FunFam" id="3.40.50.410:FF:000071">
    <property type="entry name" value="ATP-dependent DNA helicase II subunit 1"/>
    <property type="match status" value="1"/>
</dbReference>
<dbReference type="PANTHER" id="PTHR12604">
    <property type="entry name" value="KU AUTOANTIGEN DNA HELICASE"/>
    <property type="match status" value="1"/>
</dbReference>
<dbReference type="InterPro" id="IPR047087">
    <property type="entry name" value="KU70_core_dom"/>
</dbReference>
<keyword evidence="15" id="KW-0234">DNA repair</keyword>
<evidence type="ECO:0000256" key="12">
    <source>
        <dbReference type="ARBA" id="ARBA00022895"/>
    </source>
</evidence>
<keyword evidence="8" id="KW-0227">DNA damage</keyword>
<name>A0AA43QTA2_9LECA</name>
<dbReference type="InterPro" id="IPR036465">
    <property type="entry name" value="vWFA_dom_sf"/>
</dbReference>
<dbReference type="SUPFAM" id="SSF53300">
    <property type="entry name" value="vWA-like"/>
    <property type="match status" value="1"/>
</dbReference>
<dbReference type="InterPro" id="IPR006165">
    <property type="entry name" value="Ku70"/>
</dbReference>
<evidence type="ECO:0000259" key="22">
    <source>
        <dbReference type="PROSITE" id="PS50800"/>
    </source>
</evidence>
<evidence type="ECO:0000256" key="15">
    <source>
        <dbReference type="ARBA" id="ARBA00023204"/>
    </source>
</evidence>
<dbReference type="GO" id="GO:0000781">
    <property type="term" value="C:chromosome, telomeric region"/>
    <property type="evidence" value="ECO:0007669"/>
    <property type="project" value="UniProtKB-SubCell"/>
</dbReference>
<keyword evidence="16" id="KW-0539">Nucleus</keyword>
<dbReference type="GO" id="GO:0006303">
    <property type="term" value="P:double-strand break repair via nonhomologous end joining"/>
    <property type="evidence" value="ECO:0007669"/>
    <property type="project" value="InterPro"/>
</dbReference>
<evidence type="ECO:0000256" key="21">
    <source>
        <dbReference type="SAM" id="MobiDB-lite"/>
    </source>
</evidence>
<dbReference type="SUPFAM" id="SSF100939">
    <property type="entry name" value="SPOC domain-like"/>
    <property type="match status" value="1"/>
</dbReference>
<keyword evidence="9" id="KW-0378">Hydrolase</keyword>
<evidence type="ECO:0000256" key="10">
    <source>
        <dbReference type="ARBA" id="ARBA00022806"/>
    </source>
</evidence>
<evidence type="ECO:0000256" key="17">
    <source>
        <dbReference type="ARBA" id="ARBA00024890"/>
    </source>
</evidence>
<dbReference type="InterPro" id="IPR006164">
    <property type="entry name" value="DNA_bd_Ku70/Ku80"/>
</dbReference>
<keyword evidence="6" id="KW-0158">Chromosome</keyword>
<dbReference type="GO" id="GO:0003678">
    <property type="term" value="F:DNA helicase activity"/>
    <property type="evidence" value="ECO:0007669"/>
    <property type="project" value="UniProtKB-EC"/>
</dbReference>
<dbReference type="Pfam" id="PF03730">
    <property type="entry name" value="Ku_C"/>
    <property type="match status" value="1"/>
</dbReference>
<dbReference type="PANTHER" id="PTHR12604:SF2">
    <property type="entry name" value="X-RAY REPAIR CROSS-COMPLEMENTING PROTEIN 6"/>
    <property type="match status" value="1"/>
</dbReference>
<reference evidence="23" key="1">
    <citation type="journal article" date="2023" name="Genome Biol. Evol.">
        <title>First Whole Genome Sequence and Flow Cytometry Genome Size Data for the Lichen-Forming Fungus Ramalina farinacea (Ascomycota).</title>
        <authorList>
            <person name="Llewellyn T."/>
            <person name="Mian S."/>
            <person name="Hill R."/>
            <person name="Leitch I.J."/>
            <person name="Gaya E."/>
        </authorList>
    </citation>
    <scope>NUCLEOTIDE SEQUENCE</scope>
    <source>
        <strain evidence="23">LIQ254RAFAR</strain>
    </source>
</reference>
<keyword evidence="24" id="KW-1185">Reference proteome</keyword>
<dbReference type="GO" id="GO:0005524">
    <property type="term" value="F:ATP binding"/>
    <property type="evidence" value="ECO:0007669"/>
    <property type="project" value="UniProtKB-KW"/>
</dbReference>
<keyword evidence="11" id="KW-0067">ATP-binding</keyword>
<dbReference type="InterPro" id="IPR036361">
    <property type="entry name" value="SAP_dom_sf"/>
</dbReference>
<comment type="similarity">
    <text evidence="3">Belongs to the ku70 family.</text>
</comment>
<dbReference type="Gene3D" id="4.10.970.10">
    <property type="entry name" value="Ku70, bridge and pillars"/>
    <property type="match status" value="1"/>
</dbReference>
<dbReference type="SMART" id="SM00559">
    <property type="entry name" value="Ku78"/>
    <property type="match status" value="1"/>
</dbReference>
<keyword evidence="7" id="KW-0547">Nucleotide-binding</keyword>
<dbReference type="InterPro" id="IPR027388">
    <property type="entry name" value="Ku70_bridge/pillars_dom_sf"/>
</dbReference>
<feature type="region of interest" description="Disordered" evidence="21">
    <location>
        <begin position="1"/>
        <end position="23"/>
    </location>
</feature>
<evidence type="ECO:0000256" key="18">
    <source>
        <dbReference type="ARBA" id="ARBA00031811"/>
    </source>
</evidence>
<evidence type="ECO:0000313" key="24">
    <source>
        <dbReference type="Proteomes" id="UP001161017"/>
    </source>
</evidence>
<dbReference type="Pfam" id="PF02735">
    <property type="entry name" value="Ku"/>
    <property type="match status" value="1"/>
</dbReference>
<evidence type="ECO:0000256" key="8">
    <source>
        <dbReference type="ARBA" id="ARBA00022763"/>
    </source>
</evidence>
<evidence type="ECO:0000256" key="13">
    <source>
        <dbReference type="ARBA" id="ARBA00023125"/>
    </source>
</evidence>
<dbReference type="Pfam" id="PF03731">
    <property type="entry name" value="Ku_N"/>
    <property type="match status" value="1"/>
</dbReference>
<evidence type="ECO:0000256" key="16">
    <source>
        <dbReference type="ARBA" id="ARBA00023242"/>
    </source>
</evidence>
<keyword evidence="10 23" id="KW-0347">Helicase</keyword>
<feature type="domain" description="SAP" evidence="22">
    <location>
        <begin position="616"/>
        <end position="650"/>
    </location>
</feature>
<dbReference type="FunFam" id="1.10.1600.10:FF:000004">
    <property type="entry name" value="ATP-dependent DNA helicase II subunit 1"/>
    <property type="match status" value="1"/>
</dbReference>
<evidence type="ECO:0000256" key="14">
    <source>
        <dbReference type="ARBA" id="ARBA00023172"/>
    </source>
</evidence>
<evidence type="ECO:0000313" key="23">
    <source>
        <dbReference type="EMBL" id="MDI1492238.1"/>
    </source>
</evidence>
<dbReference type="CDD" id="cd01458">
    <property type="entry name" value="vWA_ku"/>
    <property type="match status" value="1"/>
</dbReference>
<dbReference type="GO" id="GO:0000723">
    <property type="term" value="P:telomere maintenance"/>
    <property type="evidence" value="ECO:0007669"/>
    <property type="project" value="InterPro"/>
</dbReference>
<dbReference type="GO" id="GO:0003684">
    <property type="term" value="F:damaged DNA binding"/>
    <property type="evidence" value="ECO:0007669"/>
    <property type="project" value="InterPro"/>
</dbReference>
<dbReference type="SUPFAM" id="SSF68906">
    <property type="entry name" value="SAP domain"/>
    <property type="match status" value="1"/>
</dbReference>
<feature type="region of interest" description="Disordered" evidence="21">
    <location>
        <begin position="567"/>
        <end position="609"/>
    </location>
</feature>
<dbReference type="SMART" id="SM00513">
    <property type="entry name" value="SAP"/>
    <property type="match status" value="1"/>
</dbReference>
<protein>
    <recommendedName>
        <fullName evidence="5">ATP-dependent DNA helicase II subunit 1</fullName>
        <ecNumber evidence="4">3.6.4.12</ecNumber>
    </recommendedName>
    <alternativeName>
        <fullName evidence="18">ATP-dependent DNA helicase II subunit Ku70</fullName>
    </alternativeName>
</protein>
<dbReference type="NCBIfam" id="TIGR00578">
    <property type="entry name" value="ku70"/>
    <property type="match status" value="1"/>
</dbReference>